<sequence>MQCLLLKGTGAHHLGPHLLLHLTYHGLRSGTYRCSRRSGTMSSPTVQKPGLQASLYHPRAHHQRWVVCRTTYPTAGSSQRPMLHPPSAQSRLRSRR</sequence>
<organism evidence="2">
    <name type="scientific">Arundo donax</name>
    <name type="common">Giant reed</name>
    <name type="synonym">Donax arundinaceus</name>
    <dbReference type="NCBI Taxonomy" id="35708"/>
    <lineage>
        <taxon>Eukaryota</taxon>
        <taxon>Viridiplantae</taxon>
        <taxon>Streptophyta</taxon>
        <taxon>Embryophyta</taxon>
        <taxon>Tracheophyta</taxon>
        <taxon>Spermatophyta</taxon>
        <taxon>Magnoliopsida</taxon>
        <taxon>Liliopsida</taxon>
        <taxon>Poales</taxon>
        <taxon>Poaceae</taxon>
        <taxon>PACMAD clade</taxon>
        <taxon>Arundinoideae</taxon>
        <taxon>Arundineae</taxon>
        <taxon>Arundo</taxon>
    </lineage>
</organism>
<protein>
    <submittedName>
        <fullName evidence="2">Uncharacterized protein</fullName>
    </submittedName>
</protein>
<dbReference type="EMBL" id="GBRH01214654">
    <property type="protein sequence ID" value="JAD83241.1"/>
    <property type="molecule type" value="Transcribed_RNA"/>
</dbReference>
<reference evidence="2" key="2">
    <citation type="journal article" date="2015" name="Data Brief">
        <title>Shoot transcriptome of the giant reed, Arundo donax.</title>
        <authorList>
            <person name="Barrero R.A."/>
            <person name="Guerrero F.D."/>
            <person name="Moolhuijzen P."/>
            <person name="Goolsby J.A."/>
            <person name="Tidwell J."/>
            <person name="Bellgard S.E."/>
            <person name="Bellgard M.I."/>
        </authorList>
    </citation>
    <scope>NUCLEOTIDE SEQUENCE</scope>
    <source>
        <tissue evidence="2">Shoot tissue taken approximately 20 cm above the soil surface</tissue>
    </source>
</reference>
<feature type="compositionally biased region" description="Polar residues" evidence="1">
    <location>
        <begin position="87"/>
        <end position="96"/>
    </location>
</feature>
<dbReference type="AlphaFoldDB" id="A0A0A9D5Y8"/>
<proteinExistence type="predicted"/>
<evidence type="ECO:0000256" key="1">
    <source>
        <dbReference type="SAM" id="MobiDB-lite"/>
    </source>
</evidence>
<accession>A0A0A9D5Y8</accession>
<feature type="region of interest" description="Disordered" evidence="1">
    <location>
        <begin position="74"/>
        <end position="96"/>
    </location>
</feature>
<reference evidence="2" key="1">
    <citation type="submission" date="2014-09" db="EMBL/GenBank/DDBJ databases">
        <authorList>
            <person name="Magalhaes I.L.F."/>
            <person name="Oliveira U."/>
            <person name="Santos F.R."/>
            <person name="Vidigal T.H.D.A."/>
            <person name="Brescovit A.D."/>
            <person name="Santos A.J."/>
        </authorList>
    </citation>
    <scope>NUCLEOTIDE SEQUENCE</scope>
    <source>
        <tissue evidence="2">Shoot tissue taken approximately 20 cm above the soil surface</tissue>
    </source>
</reference>
<evidence type="ECO:0000313" key="2">
    <source>
        <dbReference type="EMBL" id="JAD83241.1"/>
    </source>
</evidence>
<name>A0A0A9D5Y8_ARUDO</name>